<keyword evidence="2" id="KW-0378">Hydrolase</keyword>
<organism evidence="2">
    <name type="scientific">Marseillevirus LCMAC202</name>
    <dbReference type="NCBI Taxonomy" id="2506606"/>
    <lineage>
        <taxon>Viruses</taxon>
        <taxon>Varidnaviria</taxon>
        <taxon>Bamfordvirae</taxon>
        <taxon>Nucleocytoviricota</taxon>
        <taxon>Megaviricetes</taxon>
        <taxon>Pimascovirales</taxon>
        <taxon>Pimascovirales incertae sedis</taxon>
        <taxon>Marseilleviridae</taxon>
    </lineage>
</organism>
<evidence type="ECO:0000313" key="2">
    <source>
        <dbReference type="EMBL" id="QBK87974.1"/>
    </source>
</evidence>
<sequence>MDIIKDTPIIRWLARIFLIVLVVGVIWWFLSRTNKYEYTGIQKYHKSSLLDQFVKHFTAQKKPKRINKTEGMCRTIIQKIYSKPFPSVRPDFLCSPMTKKNLELDCYNKELRIALEYNGQQHYTFTPHFHKSKKNFYSQVHRDDWKRKRCRELGIRLIEVPYWVTPIDLEDYIIRELKKKGCL</sequence>
<feature type="transmembrane region" description="Helical" evidence="1">
    <location>
        <begin position="12"/>
        <end position="30"/>
    </location>
</feature>
<dbReference type="GO" id="GO:0004519">
    <property type="term" value="F:endonuclease activity"/>
    <property type="evidence" value="ECO:0007669"/>
    <property type="project" value="UniProtKB-KW"/>
</dbReference>
<evidence type="ECO:0000256" key="1">
    <source>
        <dbReference type="SAM" id="Phobius"/>
    </source>
</evidence>
<proteinExistence type="predicted"/>
<gene>
    <name evidence="2" type="ORF">LCMAC202_03350</name>
</gene>
<keyword evidence="1" id="KW-0812">Transmembrane</keyword>
<keyword evidence="1" id="KW-0472">Membrane</keyword>
<keyword evidence="2" id="KW-0540">Nuclease</keyword>
<keyword evidence="2" id="KW-0255">Endonuclease</keyword>
<dbReference type="Gene3D" id="3.40.960.10">
    <property type="entry name" value="VSR Endonuclease"/>
    <property type="match status" value="1"/>
</dbReference>
<dbReference type="EMBL" id="MK500372">
    <property type="protein sequence ID" value="QBK87974.1"/>
    <property type="molecule type" value="Genomic_DNA"/>
</dbReference>
<accession>A0A481YZM4</accession>
<keyword evidence="1" id="KW-1133">Transmembrane helix</keyword>
<protein>
    <submittedName>
        <fullName evidence="2">Restriction endonuclease</fullName>
    </submittedName>
</protein>
<reference evidence="2" key="1">
    <citation type="journal article" date="2019" name="MBio">
        <title>Virus Genomes from Deep Sea Sediments Expand the Ocean Megavirome and Support Independent Origins of Viral Gigantism.</title>
        <authorList>
            <person name="Backstrom D."/>
            <person name="Yutin N."/>
            <person name="Jorgensen S.L."/>
            <person name="Dharamshi J."/>
            <person name="Homa F."/>
            <person name="Zaremba-Niedwiedzka K."/>
            <person name="Spang A."/>
            <person name="Wolf Y.I."/>
            <person name="Koonin E.V."/>
            <person name="Ettema T.J."/>
        </authorList>
    </citation>
    <scope>NUCLEOTIDE SEQUENCE</scope>
</reference>
<name>A0A481YZM4_9VIRU</name>